<sequence>MNAGRRHLPWNARFGWAAVWLCLIFAFVFYATPMVWLLLAAFRDEPMLFSSGPFSLGSIEMFRTTWHNLTTYNDFQIGRWALNSAIYTIGGVCLSLIAVLPAGFVLATYDFPFRKPILVLTLVAMITPNTVVALPIFLQMQAFGLNNSYLGMIIATAFFPFGVYLAYIYYATSLPGGLIDSALIDGASRFQVFTRVALPLSKPLIALVAFFSFLANWSNYFLAFVLLTKDELYSLPIGLAVLVSSSGALGNDVASDIPINKPEAIVAALLVIAPVLLLFLISQKYVRSGTLSGAEKG</sequence>
<feature type="transmembrane region" description="Helical" evidence="7">
    <location>
        <begin position="204"/>
        <end position="225"/>
    </location>
</feature>
<reference evidence="9" key="1">
    <citation type="submission" date="2022-11" db="EMBL/GenBank/DDBJ databases">
        <title>Hoeflea poritis sp. nov., isolated from scleractinian coral Porites lutea.</title>
        <authorList>
            <person name="Zhang G."/>
            <person name="Wei Q."/>
            <person name="Cai L."/>
        </authorList>
    </citation>
    <scope>NUCLEOTIDE SEQUENCE</scope>
    <source>
        <strain evidence="9">E7-10</strain>
    </source>
</reference>
<evidence type="ECO:0000256" key="3">
    <source>
        <dbReference type="ARBA" id="ARBA00022475"/>
    </source>
</evidence>
<evidence type="ECO:0000256" key="2">
    <source>
        <dbReference type="ARBA" id="ARBA00022448"/>
    </source>
</evidence>
<keyword evidence="10" id="KW-1185">Reference proteome</keyword>
<comment type="caution">
    <text evidence="9">The sequence shown here is derived from an EMBL/GenBank/DDBJ whole genome shotgun (WGS) entry which is preliminary data.</text>
</comment>
<feature type="transmembrane region" description="Helical" evidence="7">
    <location>
        <begin position="14"/>
        <end position="39"/>
    </location>
</feature>
<dbReference type="CDD" id="cd06261">
    <property type="entry name" value="TM_PBP2"/>
    <property type="match status" value="1"/>
</dbReference>
<protein>
    <submittedName>
        <fullName evidence="9">Carbohydrate ABC transporter permease</fullName>
    </submittedName>
</protein>
<evidence type="ECO:0000313" key="9">
    <source>
        <dbReference type="EMBL" id="MDA4848726.1"/>
    </source>
</evidence>
<comment type="similarity">
    <text evidence="7">Belongs to the binding-protein-dependent transport system permease family.</text>
</comment>
<dbReference type="SUPFAM" id="SSF161098">
    <property type="entry name" value="MetI-like"/>
    <property type="match status" value="1"/>
</dbReference>
<gene>
    <name evidence="9" type="ORF">OOZ53_25445</name>
</gene>
<proteinExistence type="inferred from homology"/>
<dbReference type="Gene3D" id="1.10.3720.10">
    <property type="entry name" value="MetI-like"/>
    <property type="match status" value="1"/>
</dbReference>
<evidence type="ECO:0000256" key="5">
    <source>
        <dbReference type="ARBA" id="ARBA00022989"/>
    </source>
</evidence>
<dbReference type="InterPro" id="IPR035906">
    <property type="entry name" value="MetI-like_sf"/>
</dbReference>
<dbReference type="Pfam" id="PF00528">
    <property type="entry name" value="BPD_transp_1"/>
    <property type="match status" value="1"/>
</dbReference>
<feature type="transmembrane region" description="Helical" evidence="7">
    <location>
        <begin position="117"/>
        <end position="137"/>
    </location>
</feature>
<dbReference type="PROSITE" id="PS50928">
    <property type="entry name" value="ABC_TM1"/>
    <property type="match status" value="1"/>
</dbReference>
<keyword evidence="3" id="KW-1003">Cell membrane</keyword>
<evidence type="ECO:0000256" key="4">
    <source>
        <dbReference type="ARBA" id="ARBA00022692"/>
    </source>
</evidence>
<dbReference type="Proteomes" id="UP001148313">
    <property type="component" value="Unassembled WGS sequence"/>
</dbReference>
<evidence type="ECO:0000256" key="6">
    <source>
        <dbReference type="ARBA" id="ARBA00023136"/>
    </source>
</evidence>
<feature type="transmembrane region" description="Helical" evidence="7">
    <location>
        <begin position="85"/>
        <end position="105"/>
    </location>
</feature>
<feature type="transmembrane region" description="Helical" evidence="7">
    <location>
        <begin position="232"/>
        <end position="249"/>
    </location>
</feature>
<name>A0ABT4VVK4_9HYPH</name>
<dbReference type="InterPro" id="IPR000515">
    <property type="entry name" value="MetI-like"/>
</dbReference>
<accession>A0ABT4VVK4</accession>
<dbReference type="EMBL" id="JAPJZH010000029">
    <property type="protein sequence ID" value="MDA4848726.1"/>
    <property type="molecule type" value="Genomic_DNA"/>
</dbReference>
<feature type="transmembrane region" description="Helical" evidence="7">
    <location>
        <begin position="264"/>
        <end position="281"/>
    </location>
</feature>
<evidence type="ECO:0000256" key="7">
    <source>
        <dbReference type="RuleBase" id="RU363032"/>
    </source>
</evidence>
<evidence type="ECO:0000256" key="1">
    <source>
        <dbReference type="ARBA" id="ARBA00004651"/>
    </source>
</evidence>
<organism evidence="9 10">
    <name type="scientific">Hoeflea poritis</name>
    <dbReference type="NCBI Taxonomy" id="2993659"/>
    <lineage>
        <taxon>Bacteria</taxon>
        <taxon>Pseudomonadati</taxon>
        <taxon>Pseudomonadota</taxon>
        <taxon>Alphaproteobacteria</taxon>
        <taxon>Hyphomicrobiales</taxon>
        <taxon>Rhizobiaceae</taxon>
        <taxon>Hoeflea</taxon>
    </lineage>
</organism>
<evidence type="ECO:0000259" key="8">
    <source>
        <dbReference type="PROSITE" id="PS50928"/>
    </source>
</evidence>
<keyword evidence="4 7" id="KW-0812">Transmembrane</keyword>
<dbReference type="PANTHER" id="PTHR43744">
    <property type="entry name" value="ABC TRANSPORTER PERMEASE PROTEIN MG189-RELATED-RELATED"/>
    <property type="match status" value="1"/>
</dbReference>
<keyword evidence="2 7" id="KW-0813">Transport</keyword>
<dbReference type="RefSeq" id="WP_271092601.1">
    <property type="nucleotide sequence ID" value="NZ_JAPJZH010000029.1"/>
</dbReference>
<keyword evidence="6 7" id="KW-0472">Membrane</keyword>
<dbReference type="PANTHER" id="PTHR43744:SF12">
    <property type="entry name" value="ABC TRANSPORTER PERMEASE PROTEIN MG189-RELATED"/>
    <property type="match status" value="1"/>
</dbReference>
<feature type="transmembrane region" description="Helical" evidence="7">
    <location>
        <begin position="149"/>
        <end position="170"/>
    </location>
</feature>
<feature type="domain" description="ABC transmembrane type-1" evidence="8">
    <location>
        <begin position="81"/>
        <end position="282"/>
    </location>
</feature>
<comment type="subcellular location">
    <subcellularLocation>
        <location evidence="1 7">Cell membrane</location>
        <topology evidence="1 7">Multi-pass membrane protein</topology>
    </subcellularLocation>
</comment>
<keyword evidence="5 7" id="KW-1133">Transmembrane helix</keyword>
<evidence type="ECO:0000313" key="10">
    <source>
        <dbReference type="Proteomes" id="UP001148313"/>
    </source>
</evidence>